<reference key="2">
    <citation type="submission" date="2011-05" db="EMBL/GenBank/DDBJ databases">
        <title>The Genome Sequence of Magnaporthe oryzae 70-15.</title>
        <authorList>
            <consortium name="The Broad Institute Genome Sequencing Platform"/>
            <person name="Ma L.-J."/>
            <person name="Dead R."/>
            <person name="Young S.K."/>
            <person name="Zeng Q."/>
            <person name="Gargeya S."/>
            <person name="Fitzgerald M."/>
            <person name="Haas B."/>
            <person name="Abouelleil A."/>
            <person name="Alvarado L."/>
            <person name="Arachchi H.M."/>
            <person name="Berlin A."/>
            <person name="Brown A."/>
            <person name="Chapman S.B."/>
            <person name="Chen Z."/>
            <person name="Dunbar C."/>
            <person name="Freedman E."/>
            <person name="Gearin G."/>
            <person name="Gellesch M."/>
            <person name="Goldberg J."/>
            <person name="Griggs A."/>
            <person name="Gujja S."/>
            <person name="Heiman D."/>
            <person name="Howarth C."/>
            <person name="Larson L."/>
            <person name="Lui A."/>
            <person name="MacDonald P.J.P."/>
            <person name="Mehta T."/>
            <person name="Montmayeur A."/>
            <person name="Murphy C."/>
            <person name="Neiman D."/>
            <person name="Pearson M."/>
            <person name="Priest M."/>
            <person name="Roberts A."/>
            <person name="Saif S."/>
            <person name="Shea T."/>
            <person name="Shenoy N."/>
            <person name="Sisk P."/>
            <person name="Stolte C."/>
            <person name="Sykes S."/>
            <person name="Yandava C."/>
            <person name="Wortman J."/>
            <person name="Nusbaum C."/>
            <person name="Birren B."/>
        </authorList>
    </citation>
    <scope>NUCLEOTIDE SEQUENCE</scope>
    <source>
        <strain>70-15</strain>
    </source>
</reference>
<protein>
    <recommendedName>
        <fullName evidence="2">monoamine oxidase</fullName>
        <ecNumber evidence="2">1.4.3.4</ecNumber>
    </recommendedName>
</protein>
<feature type="compositionally biased region" description="Polar residues" evidence="4">
    <location>
        <begin position="332"/>
        <end position="342"/>
    </location>
</feature>
<dbReference type="EC" id="1.4.3.4" evidence="2"/>
<organism evidence="6 7">
    <name type="scientific">Pyricularia oryzae (strain 70-15 / ATCC MYA-4617 / FGSC 8958)</name>
    <name type="common">Rice blast fungus</name>
    <name type="synonym">Magnaporthe oryzae</name>
    <dbReference type="NCBI Taxonomy" id="242507"/>
    <lineage>
        <taxon>Eukaryota</taxon>
        <taxon>Fungi</taxon>
        <taxon>Dikarya</taxon>
        <taxon>Ascomycota</taxon>
        <taxon>Pezizomycotina</taxon>
        <taxon>Sordariomycetes</taxon>
        <taxon>Sordariomycetidae</taxon>
        <taxon>Magnaporthales</taxon>
        <taxon>Pyriculariaceae</taxon>
        <taxon>Pyricularia</taxon>
    </lineage>
</organism>
<dbReference type="InterPro" id="IPR002937">
    <property type="entry name" value="Amino_oxidase"/>
</dbReference>
<evidence type="ECO:0000256" key="4">
    <source>
        <dbReference type="SAM" id="MobiDB-lite"/>
    </source>
</evidence>
<evidence type="ECO:0000313" key="6">
    <source>
        <dbReference type="EMBL" id="EHA51353.1"/>
    </source>
</evidence>
<proteinExistence type="inferred from homology"/>
<dbReference type="PANTHER" id="PTHR43563">
    <property type="entry name" value="AMINE OXIDASE"/>
    <property type="match status" value="1"/>
</dbReference>
<dbReference type="Pfam" id="PF01042">
    <property type="entry name" value="Ribonuc_L-PSP"/>
    <property type="match status" value="1"/>
</dbReference>
<dbReference type="eggNOG" id="KOG0029">
    <property type="taxonomic scope" value="Eukaryota"/>
</dbReference>
<dbReference type="SUPFAM" id="SSF55298">
    <property type="entry name" value="YjgF-like"/>
    <property type="match status" value="1"/>
</dbReference>
<dbReference type="Proteomes" id="UP000009058">
    <property type="component" value="Chromosome 4"/>
</dbReference>
<comment type="catalytic activity">
    <reaction evidence="3">
        <text>a secondary aliphatic amine + O2 + H2O = a primary amine + an aldehyde + H2O2</text>
        <dbReference type="Rhea" id="RHEA:26414"/>
        <dbReference type="ChEBI" id="CHEBI:15377"/>
        <dbReference type="ChEBI" id="CHEBI:15379"/>
        <dbReference type="ChEBI" id="CHEBI:16240"/>
        <dbReference type="ChEBI" id="CHEBI:17478"/>
        <dbReference type="ChEBI" id="CHEBI:58855"/>
        <dbReference type="ChEBI" id="CHEBI:65296"/>
        <dbReference type="EC" id="1.4.3.4"/>
    </reaction>
</comment>
<dbReference type="GeneID" id="12986598"/>
<dbReference type="InParanoid" id="G4NAW9"/>
<dbReference type="PANTHER" id="PTHR43563:SF14">
    <property type="entry name" value="AMINE OXIDASE"/>
    <property type="match status" value="1"/>
</dbReference>
<sequence length="359" mass="38353">MGKVKTLDLSNTIGAYFAPATIIPAGSRLLHLAGQVGATKNGTVPADYESQVHLALLNLRKIIVAAGAGIKDIAKLTLYIVNYDHSKRLHARHVQKFLRGHRPAITLVPVQALAVASWLFEVDAVVVQPDPASNAPPPALSAARASDKCDVVIVGAGLAGLSAAHELIRAGLSCIVLESRDRVGGKTWSQELAGGGGVVDLGAAWINDTNQSRMYNIAQRYGAELIEQNTQGRVVLEDLDGKVSSFTYGDLPHPAGRGRYSSLPALAIKTLQQELENVETVGSWLEEVFAAKLESLQAPEDAALRRIVLELDDVISGWFLSRTLPEKEPSRHATSGGPNANFNPGHALVPDTYDARQCT</sequence>
<dbReference type="AlphaFoldDB" id="G4NAW9"/>
<name>G4NAW9_PYRO7</name>
<dbReference type="InterPro" id="IPR050703">
    <property type="entry name" value="Flavin_MAO"/>
</dbReference>
<evidence type="ECO:0000259" key="5">
    <source>
        <dbReference type="Pfam" id="PF01593"/>
    </source>
</evidence>
<dbReference type="InterPro" id="IPR006175">
    <property type="entry name" value="YjgF/YER057c/UK114"/>
</dbReference>
<dbReference type="Gene3D" id="3.30.1330.40">
    <property type="entry name" value="RutC-like"/>
    <property type="match status" value="1"/>
</dbReference>
<dbReference type="SUPFAM" id="SSF51905">
    <property type="entry name" value="FAD/NAD(P)-binding domain"/>
    <property type="match status" value="1"/>
</dbReference>
<dbReference type="InterPro" id="IPR036188">
    <property type="entry name" value="FAD/NAD-bd_sf"/>
</dbReference>
<dbReference type="OrthoDB" id="5046242at2759"/>
<dbReference type="InterPro" id="IPR035959">
    <property type="entry name" value="RutC-like_sf"/>
</dbReference>
<dbReference type="CDD" id="cd00448">
    <property type="entry name" value="YjgF_YER057c_UK114_family"/>
    <property type="match status" value="1"/>
</dbReference>
<dbReference type="GO" id="GO:0097621">
    <property type="term" value="F:monoamine oxidase activity"/>
    <property type="evidence" value="ECO:0007669"/>
    <property type="project" value="UniProtKB-EC"/>
</dbReference>
<feature type="region of interest" description="Disordered" evidence="4">
    <location>
        <begin position="326"/>
        <end position="359"/>
    </location>
</feature>
<dbReference type="KEGG" id="mgr:MGG_17287"/>
<dbReference type="Pfam" id="PF01593">
    <property type="entry name" value="Amino_oxidase"/>
    <property type="match status" value="1"/>
</dbReference>
<feature type="domain" description="Amine oxidase" evidence="5">
    <location>
        <begin position="158"/>
        <end position="272"/>
    </location>
</feature>
<dbReference type="SMR" id="G4NAW9"/>
<reference evidence="6 7" key="1">
    <citation type="journal article" date="2005" name="Nature">
        <title>The genome sequence of the rice blast fungus Magnaporthe grisea.</title>
        <authorList>
            <person name="Dean R.A."/>
            <person name="Talbot N.J."/>
            <person name="Ebbole D.J."/>
            <person name="Farman M.L."/>
            <person name="Mitchell T.K."/>
            <person name="Orbach M.J."/>
            <person name="Thon M."/>
            <person name="Kulkarni R."/>
            <person name="Xu J.R."/>
            <person name="Pan H."/>
            <person name="Read N.D."/>
            <person name="Lee Y.H."/>
            <person name="Carbone I."/>
            <person name="Brown D."/>
            <person name="Oh Y.Y."/>
            <person name="Donofrio N."/>
            <person name="Jeong J.S."/>
            <person name="Soanes D.M."/>
            <person name="Djonovic S."/>
            <person name="Kolomiets E."/>
            <person name="Rehmeyer C."/>
            <person name="Li W."/>
            <person name="Harding M."/>
            <person name="Kim S."/>
            <person name="Lebrun M.H."/>
            <person name="Bohnert H."/>
            <person name="Coughlan S."/>
            <person name="Butler J."/>
            <person name="Calvo S."/>
            <person name="Ma L.J."/>
            <person name="Nicol R."/>
            <person name="Purcell S."/>
            <person name="Nusbaum C."/>
            <person name="Galagan J.E."/>
            <person name="Birren B.W."/>
        </authorList>
    </citation>
    <scope>NUCLEOTIDE SEQUENCE [LARGE SCALE GENOMIC DNA]</scope>
    <source>
        <strain evidence="7">70-15 / ATCC MYA-4617 / FGSC 8958</strain>
    </source>
</reference>
<evidence type="ECO:0000256" key="2">
    <source>
        <dbReference type="ARBA" id="ARBA00012804"/>
    </source>
</evidence>
<dbReference type="Gene3D" id="3.50.50.60">
    <property type="entry name" value="FAD/NAD(P)-binding domain"/>
    <property type="match status" value="1"/>
</dbReference>
<dbReference type="HOGENOM" id="CLU_771777_0_0_1"/>
<accession>G4NAW9</accession>
<keyword evidence="7" id="KW-1185">Reference proteome</keyword>
<dbReference type="VEuPathDB" id="FungiDB:MGG_17287"/>
<gene>
    <name evidence="6" type="ORF">MGG_17287</name>
</gene>
<dbReference type="RefSeq" id="XP_003717672.1">
    <property type="nucleotide sequence ID" value="XM_003717624.1"/>
</dbReference>
<dbReference type="EMBL" id="CM001234">
    <property type="protein sequence ID" value="EHA51353.1"/>
    <property type="molecule type" value="Genomic_DNA"/>
</dbReference>
<evidence type="ECO:0000256" key="1">
    <source>
        <dbReference type="ARBA" id="ARBA00005995"/>
    </source>
</evidence>
<dbReference type="STRING" id="242507.G4NAW9"/>
<evidence type="ECO:0000256" key="3">
    <source>
        <dbReference type="ARBA" id="ARBA00048448"/>
    </source>
</evidence>
<evidence type="ECO:0000313" key="7">
    <source>
        <dbReference type="Proteomes" id="UP000009058"/>
    </source>
</evidence>
<comment type="similarity">
    <text evidence="1">Belongs to the flavin monoamine oxidase family.</text>
</comment>